<evidence type="ECO:0000256" key="2">
    <source>
        <dbReference type="PROSITE-ProRule" id="PRU00252"/>
    </source>
</evidence>
<sequence>MILISRKLTRVVCSSLYHSRAAKLPTQKWVISQQICLYSAKASVKPPDVAEEIELARPKTIDNDGETANWVNLTGFVDQPVQFQSSSEGIWAGTIISQRSTSKSSNFWIPIIFEGNLAKIAAHHVKKDDRIRVSGRLFIDSPPQNVTYPHSSVQIVVQDLNFEQATISLPEEEAEISTENQPSRSKKVEVMDEATISLPDEEEITIVNLPSRSKKGKATDEETSNAWKNLLENPKGWLDYRGTKASGLVKPKHPDFKGTNGGLSLWLCSAPDWVLPKLNGLEFHGLVPKGKLKQLKGEESWKDLVQNTDKWFDNRSTKTNPKAPDFKHKETGEALWMTDSPPWVLSKLPPPTKNQEQPLMATTVSQSISKPHKDEEFWKDLVQNPGKWWDNRLKKINAKSPDFKHKETGQALWLNGSPPWVLSKLPPLKNNEEGPIIVNMPNSVSQPISKPHKNEEFWMDLVQNPSKWWDNRANKTNPKAPDFKHKETGEVLWMTGSPSWVQSELLPPLKNHQEQPFMAKTVSQPILKPLKKEESWKDLVENPDKWWDNRSKKMNAKCPDFKHKDTGEALWLNGSPPWVLSKLPPPKTSQERPAMAYVLQPF</sequence>
<dbReference type="PANTHER" id="PTHR10302:SF12">
    <property type="entry name" value="PROTEIN OSB3, CHLOROPLASTIC_MITOCHONDRIAL"/>
    <property type="match status" value="1"/>
</dbReference>
<dbReference type="Gene3D" id="2.40.50.140">
    <property type="entry name" value="Nucleic acid-binding proteins"/>
    <property type="match status" value="1"/>
</dbReference>
<dbReference type="GO" id="GO:0003697">
    <property type="term" value="F:single-stranded DNA binding"/>
    <property type="evidence" value="ECO:0007669"/>
    <property type="project" value="InterPro"/>
</dbReference>
<evidence type="ECO:0000313" key="3">
    <source>
        <dbReference type="EMBL" id="CAA7014829.1"/>
    </source>
</evidence>
<proteinExistence type="predicted"/>
<dbReference type="OrthoDB" id="669963at2759"/>
<dbReference type="SUPFAM" id="SSF50249">
    <property type="entry name" value="Nucleic acid-binding proteins"/>
    <property type="match status" value="1"/>
</dbReference>
<dbReference type="GO" id="GO:0042645">
    <property type="term" value="C:mitochondrial nucleoid"/>
    <property type="evidence" value="ECO:0007669"/>
    <property type="project" value="TreeGrafter"/>
</dbReference>
<organism evidence="3 4">
    <name type="scientific">Microthlaspi erraticum</name>
    <dbReference type="NCBI Taxonomy" id="1685480"/>
    <lineage>
        <taxon>Eukaryota</taxon>
        <taxon>Viridiplantae</taxon>
        <taxon>Streptophyta</taxon>
        <taxon>Embryophyta</taxon>
        <taxon>Tracheophyta</taxon>
        <taxon>Spermatophyta</taxon>
        <taxon>Magnoliopsida</taxon>
        <taxon>eudicotyledons</taxon>
        <taxon>Gunneridae</taxon>
        <taxon>Pentapetalae</taxon>
        <taxon>rosids</taxon>
        <taxon>malvids</taxon>
        <taxon>Brassicales</taxon>
        <taxon>Brassicaceae</taxon>
        <taxon>Coluteocarpeae</taxon>
        <taxon>Microthlaspi</taxon>
    </lineage>
</organism>
<evidence type="ECO:0000256" key="1">
    <source>
        <dbReference type="ARBA" id="ARBA00023125"/>
    </source>
</evidence>
<dbReference type="PANTHER" id="PTHR10302">
    <property type="entry name" value="SINGLE-STRANDED DNA-BINDING PROTEIN"/>
    <property type="match status" value="1"/>
</dbReference>
<dbReference type="PROSITE" id="PS50935">
    <property type="entry name" value="SSB"/>
    <property type="match status" value="1"/>
</dbReference>
<gene>
    <name evidence="3" type="ORF">MERR_LOCUS2064</name>
</gene>
<dbReference type="InterPro" id="IPR011344">
    <property type="entry name" value="ssDNA-bd"/>
</dbReference>
<reference evidence="3" key="1">
    <citation type="submission" date="2020-01" db="EMBL/GenBank/DDBJ databases">
        <authorList>
            <person name="Mishra B."/>
        </authorList>
    </citation>
    <scope>NUCLEOTIDE SEQUENCE [LARGE SCALE GENOMIC DNA]</scope>
</reference>
<dbReference type="EMBL" id="CACVBM020000122">
    <property type="protein sequence ID" value="CAA7014829.1"/>
    <property type="molecule type" value="Genomic_DNA"/>
</dbReference>
<dbReference type="InterPro" id="IPR000424">
    <property type="entry name" value="Primosome_PriB/ssb"/>
</dbReference>
<evidence type="ECO:0008006" key="5">
    <source>
        <dbReference type="Google" id="ProtNLM"/>
    </source>
</evidence>
<accession>A0A6D2HG70</accession>
<keyword evidence="4" id="KW-1185">Reference proteome</keyword>
<protein>
    <recommendedName>
        <fullName evidence="5">Protein OSB3, chloroplastic/mitochondrial</fullName>
    </recommendedName>
</protein>
<comment type="caution">
    <text evidence="3">The sequence shown here is derived from an EMBL/GenBank/DDBJ whole genome shotgun (WGS) entry which is preliminary data.</text>
</comment>
<evidence type="ECO:0000313" key="4">
    <source>
        <dbReference type="Proteomes" id="UP000467841"/>
    </source>
</evidence>
<keyword evidence="1 2" id="KW-0238">DNA-binding</keyword>
<dbReference type="InterPro" id="IPR012340">
    <property type="entry name" value="NA-bd_OB-fold"/>
</dbReference>
<dbReference type="Proteomes" id="UP000467841">
    <property type="component" value="Unassembled WGS sequence"/>
</dbReference>
<name>A0A6D2HG70_9BRAS</name>
<dbReference type="AlphaFoldDB" id="A0A6D2HG70"/>
<dbReference type="GO" id="GO:0006264">
    <property type="term" value="P:mitochondrial DNA replication"/>
    <property type="evidence" value="ECO:0007669"/>
    <property type="project" value="TreeGrafter"/>
</dbReference>